<keyword evidence="1" id="KW-0732">Signal</keyword>
<dbReference type="EMBL" id="AMZH03020979">
    <property type="protein sequence ID" value="RRT38672.1"/>
    <property type="molecule type" value="Genomic_DNA"/>
</dbReference>
<dbReference type="Proteomes" id="UP000287651">
    <property type="component" value="Unassembled WGS sequence"/>
</dbReference>
<organism evidence="2 3">
    <name type="scientific">Ensete ventricosum</name>
    <name type="common">Abyssinian banana</name>
    <name type="synonym">Musa ensete</name>
    <dbReference type="NCBI Taxonomy" id="4639"/>
    <lineage>
        <taxon>Eukaryota</taxon>
        <taxon>Viridiplantae</taxon>
        <taxon>Streptophyta</taxon>
        <taxon>Embryophyta</taxon>
        <taxon>Tracheophyta</taxon>
        <taxon>Spermatophyta</taxon>
        <taxon>Magnoliopsida</taxon>
        <taxon>Liliopsida</taxon>
        <taxon>Zingiberales</taxon>
        <taxon>Musaceae</taxon>
        <taxon>Ensete</taxon>
    </lineage>
</organism>
<evidence type="ECO:0000313" key="3">
    <source>
        <dbReference type="Proteomes" id="UP000287651"/>
    </source>
</evidence>
<evidence type="ECO:0000313" key="2">
    <source>
        <dbReference type="EMBL" id="RRT38672.1"/>
    </source>
</evidence>
<name>A0A426XGT8_ENSVE</name>
<dbReference type="AlphaFoldDB" id="A0A426XGT8"/>
<gene>
    <name evidence="2" type="ORF">B296_00042700</name>
</gene>
<feature type="chain" id="PRO_5019272497" evidence="1">
    <location>
        <begin position="27"/>
        <end position="74"/>
    </location>
</feature>
<feature type="signal peptide" evidence="1">
    <location>
        <begin position="1"/>
        <end position="26"/>
    </location>
</feature>
<protein>
    <submittedName>
        <fullName evidence="2">Uncharacterized protein</fullName>
    </submittedName>
</protein>
<sequence>MRMVVESRASLLLTLVIIVLLVTARGETTPVKEAKVDASITYPALNPNNPPSPPGKPYTRGCTAHHYCRPPSAP</sequence>
<reference evidence="2 3" key="1">
    <citation type="journal article" date="2014" name="Agronomy (Basel)">
        <title>A Draft Genome Sequence for Ensete ventricosum, the Drought-Tolerant Tree Against Hunger.</title>
        <authorList>
            <person name="Harrison J."/>
            <person name="Moore K.A."/>
            <person name="Paszkiewicz K."/>
            <person name="Jones T."/>
            <person name="Grant M."/>
            <person name="Ambacheew D."/>
            <person name="Muzemil S."/>
            <person name="Studholme D.J."/>
        </authorList>
    </citation>
    <scope>NUCLEOTIDE SEQUENCE [LARGE SCALE GENOMIC DNA]</scope>
</reference>
<comment type="caution">
    <text evidence="2">The sequence shown here is derived from an EMBL/GenBank/DDBJ whole genome shotgun (WGS) entry which is preliminary data.</text>
</comment>
<accession>A0A426XGT8</accession>
<evidence type="ECO:0000256" key="1">
    <source>
        <dbReference type="SAM" id="SignalP"/>
    </source>
</evidence>
<proteinExistence type="predicted"/>